<reference evidence="2" key="1">
    <citation type="journal article" date="2013" name="Genome Biol.">
        <title>Reference genomes and transcriptomes of Nicotiana sylvestris and Nicotiana tomentosiformis.</title>
        <authorList>
            <person name="Sierro N."/>
            <person name="Battey J.N."/>
            <person name="Ouadi S."/>
            <person name="Bovet L."/>
            <person name="Goepfert S."/>
            <person name="Bakaher N."/>
            <person name="Peitsch M.C."/>
            <person name="Ivanov N.V."/>
        </authorList>
    </citation>
    <scope>NUCLEOTIDE SEQUENCE [LARGE SCALE GENOMIC DNA]</scope>
</reference>
<sequence length="328" mass="37364">MSLECFNRCGKISFETRFPFPRHDESQSSTNRGIFLELLQWYVDIDRDIGSIILENAPRNKMMSSPSIQKDIVDACAKETITAIIEDLDEDFFGILVDESKDISHKEQMALVLRYVNKEGKVIERIVGIAHVSNTSTMLLKKAICSFLFDHSLSPTQIRGQGYDGASNMQGELNGVKTLILNESPLAYCINCFAHQLQLTLVDLSKKHSDADNFFVDLLREHQAEKLEELLKSDLHFQELNRCFDAVSIDLLLGMDSLNPANSFGNFDKNMIMRLAEYYLNEFDSSKLRDLSCQLDSFIVYARSVDKRFFGMKRISDLAKVLVKSDLL</sequence>
<dbReference type="AlphaFoldDB" id="A0A1U7VM51"/>
<proteinExistence type="predicted"/>
<organism evidence="2 3">
    <name type="scientific">Nicotiana sylvestris</name>
    <name type="common">Wood tobacco</name>
    <name type="synonym">South American tobacco</name>
    <dbReference type="NCBI Taxonomy" id="4096"/>
    <lineage>
        <taxon>Eukaryota</taxon>
        <taxon>Viridiplantae</taxon>
        <taxon>Streptophyta</taxon>
        <taxon>Embryophyta</taxon>
        <taxon>Tracheophyta</taxon>
        <taxon>Spermatophyta</taxon>
        <taxon>Magnoliopsida</taxon>
        <taxon>eudicotyledons</taxon>
        <taxon>Gunneridae</taxon>
        <taxon>Pentapetalae</taxon>
        <taxon>asterids</taxon>
        <taxon>lamiids</taxon>
        <taxon>Solanales</taxon>
        <taxon>Solanaceae</taxon>
        <taxon>Nicotianoideae</taxon>
        <taxon>Nicotianeae</taxon>
        <taxon>Nicotiana</taxon>
    </lineage>
</organism>
<dbReference type="PANTHER" id="PTHR11697:SF230">
    <property type="entry name" value="ZINC FINGER, MYM DOMAIN CONTAINING 1"/>
    <property type="match status" value="1"/>
</dbReference>
<feature type="domain" description="DUF4371" evidence="1">
    <location>
        <begin position="17"/>
        <end position="175"/>
    </location>
</feature>
<dbReference type="RefSeq" id="XP_009767448.1">
    <property type="nucleotide sequence ID" value="XM_009769146.1"/>
</dbReference>
<dbReference type="Pfam" id="PF14291">
    <property type="entry name" value="DUF4371"/>
    <property type="match status" value="1"/>
</dbReference>
<evidence type="ECO:0000313" key="2">
    <source>
        <dbReference type="Proteomes" id="UP000189701"/>
    </source>
</evidence>
<dbReference type="PANTHER" id="PTHR11697">
    <property type="entry name" value="GENERAL TRANSCRIPTION FACTOR 2-RELATED ZINC FINGER PROTEIN"/>
    <property type="match status" value="1"/>
</dbReference>
<reference evidence="3" key="2">
    <citation type="submission" date="2025-08" db="UniProtKB">
        <authorList>
            <consortium name="RefSeq"/>
        </authorList>
    </citation>
    <scope>IDENTIFICATION</scope>
    <source>
        <tissue evidence="3">Leaf</tissue>
    </source>
</reference>
<gene>
    <name evidence="3" type="primary">LOC104218611</name>
</gene>
<dbReference type="Proteomes" id="UP000189701">
    <property type="component" value="Unplaced"/>
</dbReference>
<dbReference type="GeneID" id="104218611"/>
<keyword evidence="2" id="KW-1185">Reference proteome</keyword>
<dbReference type="InterPro" id="IPR025398">
    <property type="entry name" value="DUF4371"/>
</dbReference>
<dbReference type="STRING" id="4096.A0A1U7VM51"/>
<dbReference type="KEGG" id="nsy:104218611"/>
<name>A0A1U7VM51_NICSY</name>
<evidence type="ECO:0000313" key="3">
    <source>
        <dbReference type="RefSeq" id="XP_009767448.1"/>
    </source>
</evidence>
<dbReference type="InterPro" id="IPR055298">
    <property type="entry name" value="AtLOH3-like"/>
</dbReference>
<accession>A0A1U7VM51</accession>
<evidence type="ECO:0000259" key="1">
    <source>
        <dbReference type="Pfam" id="PF14291"/>
    </source>
</evidence>
<protein>
    <submittedName>
        <fullName evidence="3">Zinc finger MYM-type protein 1-like</fullName>
    </submittedName>
</protein>